<dbReference type="NCBIfam" id="TIGR04364">
    <property type="entry name" value="methyltran_FxLD"/>
    <property type="match status" value="1"/>
</dbReference>
<comment type="subcellular location">
    <subcellularLocation>
        <location evidence="1">Cytoplasm</location>
    </subcellularLocation>
</comment>
<organism evidence="12 13">
    <name type="scientific">Actinomadura logoneensis</name>
    <dbReference type="NCBI Taxonomy" id="2293572"/>
    <lineage>
        <taxon>Bacteria</taxon>
        <taxon>Bacillati</taxon>
        <taxon>Actinomycetota</taxon>
        <taxon>Actinomycetes</taxon>
        <taxon>Streptosporangiales</taxon>
        <taxon>Thermomonosporaceae</taxon>
        <taxon>Actinomadura</taxon>
    </lineage>
</organism>
<keyword evidence="8" id="KW-0949">S-adenosyl-L-methionine</keyword>
<keyword evidence="7 12" id="KW-0808">Transferase</keyword>
<evidence type="ECO:0000256" key="8">
    <source>
        <dbReference type="ARBA" id="ARBA00022691"/>
    </source>
</evidence>
<evidence type="ECO:0000256" key="7">
    <source>
        <dbReference type="ARBA" id="ARBA00022679"/>
    </source>
</evidence>
<name>A0A372JMR7_9ACTN</name>
<evidence type="ECO:0000256" key="11">
    <source>
        <dbReference type="ARBA" id="ARBA00031350"/>
    </source>
</evidence>
<reference evidence="12 13" key="1">
    <citation type="submission" date="2018-08" db="EMBL/GenBank/DDBJ databases">
        <title>Actinomadura jelena sp. nov., a novel Actinomycete isolated from soil in Chad.</title>
        <authorList>
            <person name="Shi L."/>
        </authorList>
    </citation>
    <scope>NUCLEOTIDE SEQUENCE [LARGE SCALE GENOMIC DNA]</scope>
    <source>
        <strain evidence="12 13">NEAU-G17</strain>
    </source>
</reference>
<dbReference type="SUPFAM" id="SSF53335">
    <property type="entry name" value="S-adenosyl-L-methionine-dependent methyltransferases"/>
    <property type="match status" value="1"/>
</dbReference>
<proteinExistence type="inferred from homology"/>
<dbReference type="Pfam" id="PF01135">
    <property type="entry name" value="PCMT"/>
    <property type="match status" value="1"/>
</dbReference>
<comment type="caution">
    <text evidence="12">The sequence shown here is derived from an EMBL/GenBank/DDBJ whole genome shotgun (WGS) entry which is preliminary data.</text>
</comment>
<keyword evidence="6 12" id="KW-0489">Methyltransferase</keyword>
<evidence type="ECO:0000256" key="5">
    <source>
        <dbReference type="ARBA" id="ARBA00022490"/>
    </source>
</evidence>
<evidence type="ECO:0000256" key="1">
    <source>
        <dbReference type="ARBA" id="ARBA00004496"/>
    </source>
</evidence>
<dbReference type="OrthoDB" id="4035289at2"/>
<dbReference type="EC" id="2.1.1.77" evidence="3"/>
<dbReference type="InterPro" id="IPR000682">
    <property type="entry name" value="PCMT"/>
</dbReference>
<dbReference type="GO" id="GO:0004719">
    <property type="term" value="F:protein-L-isoaspartate (D-aspartate) O-methyltransferase activity"/>
    <property type="evidence" value="ECO:0007669"/>
    <property type="project" value="UniProtKB-EC"/>
</dbReference>
<gene>
    <name evidence="12" type="primary">fxlM</name>
    <name evidence="12" type="ORF">DZF91_12795</name>
</gene>
<evidence type="ECO:0000256" key="4">
    <source>
        <dbReference type="ARBA" id="ARBA00013346"/>
    </source>
</evidence>
<evidence type="ECO:0000256" key="3">
    <source>
        <dbReference type="ARBA" id="ARBA00011890"/>
    </source>
</evidence>
<keyword evidence="5" id="KW-0963">Cytoplasm</keyword>
<evidence type="ECO:0000256" key="6">
    <source>
        <dbReference type="ARBA" id="ARBA00022603"/>
    </source>
</evidence>
<sequence>MTVDTLESANLRNRMVDQLIADQAAKGLTLPASVEAALRTVPRELYAPNTPLPEAYANSAIVTKRRGEESISSVSAPFLIAEMLGQAVDALDGLKGRHVLEIGSGGYNASLLAELVGPAGSVTTVDIDPEVTDRASACLAAAGYHDVKVVCADAEHPVEPGRRYDLIIVTAGAWDIPSAWREQLTDGGVLVVPLRTFGLTRSWALRRAGQELVSHSHRQCGFVSVQGAGAHEVRYLDIADGVHLRLDEDQQVDPAMVTELMLQPRRQAWAGFSLAPRTVLADLDLWLATRLVGEADEFVILTAQEAAVESGVVAPAWRFGTPATVETGAFCYRSELLWTGQKFDVGAIAHGPHASAAAKRMVEHMRAWVEASSPSPALRVFAAQTPDGDLPAGTVLDKRHSRLVLTFTPTEEKGLS</sequence>
<dbReference type="InterPro" id="IPR029063">
    <property type="entry name" value="SAM-dependent_MTases_sf"/>
</dbReference>
<dbReference type="RefSeq" id="WP_117357697.1">
    <property type="nucleotide sequence ID" value="NZ_QURH01000224.1"/>
</dbReference>
<evidence type="ECO:0000313" key="13">
    <source>
        <dbReference type="Proteomes" id="UP000261811"/>
    </source>
</evidence>
<evidence type="ECO:0000256" key="9">
    <source>
        <dbReference type="ARBA" id="ARBA00030757"/>
    </source>
</evidence>
<keyword evidence="13" id="KW-1185">Reference proteome</keyword>
<dbReference type="Proteomes" id="UP000261811">
    <property type="component" value="Unassembled WGS sequence"/>
</dbReference>
<dbReference type="EMBL" id="QURH01000224">
    <property type="protein sequence ID" value="RFU41250.1"/>
    <property type="molecule type" value="Genomic_DNA"/>
</dbReference>
<comment type="similarity">
    <text evidence="2">Belongs to the methyltransferase superfamily. L-isoaspartyl/D-aspartyl protein methyltransferase family.</text>
</comment>
<dbReference type="GO" id="GO:0032259">
    <property type="term" value="P:methylation"/>
    <property type="evidence" value="ECO:0007669"/>
    <property type="project" value="UniProtKB-KW"/>
</dbReference>
<protein>
    <recommendedName>
        <fullName evidence="4">Protein-L-isoaspartate O-methyltransferase</fullName>
        <ecNumber evidence="3">2.1.1.77</ecNumber>
    </recommendedName>
    <alternativeName>
        <fullName evidence="11">L-isoaspartyl protein carboxyl methyltransferase</fullName>
    </alternativeName>
    <alternativeName>
        <fullName evidence="9">Protein L-isoaspartyl methyltransferase</fullName>
    </alternativeName>
    <alternativeName>
        <fullName evidence="10">Protein-beta-aspartate methyltransferase</fullName>
    </alternativeName>
</protein>
<dbReference type="GO" id="GO:0005737">
    <property type="term" value="C:cytoplasm"/>
    <property type="evidence" value="ECO:0007669"/>
    <property type="project" value="UniProtKB-SubCell"/>
</dbReference>
<evidence type="ECO:0000256" key="2">
    <source>
        <dbReference type="ARBA" id="ARBA00005369"/>
    </source>
</evidence>
<accession>A0A372JMR7</accession>
<evidence type="ECO:0000256" key="10">
    <source>
        <dbReference type="ARBA" id="ARBA00031323"/>
    </source>
</evidence>
<dbReference type="CDD" id="cd02440">
    <property type="entry name" value="AdoMet_MTases"/>
    <property type="match status" value="1"/>
</dbReference>
<dbReference type="Gene3D" id="3.40.50.150">
    <property type="entry name" value="Vaccinia Virus protein VP39"/>
    <property type="match status" value="1"/>
</dbReference>
<dbReference type="AlphaFoldDB" id="A0A372JMR7"/>
<dbReference type="PANTHER" id="PTHR11579:SF0">
    <property type="entry name" value="PROTEIN-L-ISOASPARTATE(D-ASPARTATE) O-METHYLTRANSFERASE"/>
    <property type="match status" value="1"/>
</dbReference>
<dbReference type="PANTHER" id="PTHR11579">
    <property type="entry name" value="PROTEIN-L-ISOASPARTATE O-METHYLTRANSFERASE"/>
    <property type="match status" value="1"/>
</dbReference>
<dbReference type="InterPro" id="IPR027573">
    <property type="entry name" value="Methyltran_FxLD"/>
</dbReference>
<evidence type="ECO:0000313" key="12">
    <source>
        <dbReference type="EMBL" id="RFU41250.1"/>
    </source>
</evidence>